<keyword evidence="1" id="KW-0812">Transmembrane</keyword>
<evidence type="ECO:0000313" key="2">
    <source>
        <dbReference type="EMBL" id="EEJ50966.1"/>
    </source>
</evidence>
<feature type="transmembrane region" description="Helical" evidence="1">
    <location>
        <begin position="6"/>
        <end position="26"/>
    </location>
</feature>
<dbReference type="InParanoid" id="C2KZ36"/>
<accession>C2KZ36</accession>
<evidence type="ECO:0000313" key="3">
    <source>
        <dbReference type="Proteomes" id="UP000004121"/>
    </source>
</evidence>
<dbReference type="Proteomes" id="UP000004121">
    <property type="component" value="Unassembled WGS sequence"/>
</dbReference>
<keyword evidence="3" id="KW-1185">Reference proteome</keyword>
<dbReference type="RefSeq" id="WP_007156901.1">
    <property type="nucleotide sequence ID" value="NZ_GG668534.1"/>
</dbReference>
<reference evidence="2 3" key="1">
    <citation type="submission" date="2009-04" db="EMBL/GenBank/DDBJ databases">
        <authorList>
            <person name="Qin X."/>
            <person name="Bachman B."/>
            <person name="Battles P."/>
            <person name="Bell A."/>
            <person name="Bess C."/>
            <person name="Bickham C."/>
            <person name="Chaboub L."/>
            <person name="Chen D."/>
            <person name="Coyle M."/>
            <person name="Deiros D.R."/>
            <person name="Dinh H."/>
            <person name="Forbes L."/>
            <person name="Fowler G."/>
            <person name="Francisco L."/>
            <person name="Fu Q."/>
            <person name="Gubbala S."/>
            <person name="Hale W."/>
            <person name="Han Y."/>
            <person name="Hemphill L."/>
            <person name="Highlander S.K."/>
            <person name="Hirani K."/>
            <person name="Hogues M."/>
            <person name="Jackson L."/>
            <person name="Jakkamsetti A."/>
            <person name="Javaid M."/>
            <person name="Jiang H."/>
            <person name="Korchina V."/>
            <person name="Kovar C."/>
            <person name="Lara F."/>
            <person name="Lee S."/>
            <person name="Mata R."/>
            <person name="Mathew T."/>
            <person name="Moen C."/>
            <person name="Morales K."/>
            <person name="Munidasa M."/>
            <person name="Nazareth L."/>
            <person name="Ngo R."/>
            <person name="Nguyen L."/>
            <person name="Okwuonu G."/>
            <person name="Ongeri F."/>
            <person name="Patil S."/>
            <person name="Petrosino J."/>
            <person name="Pham C."/>
            <person name="Pham P."/>
            <person name="Pu L.-L."/>
            <person name="Puazo M."/>
            <person name="Raj R."/>
            <person name="Reid J."/>
            <person name="Rouhana J."/>
            <person name="Saada N."/>
            <person name="Shang Y."/>
            <person name="Simmons D."/>
            <person name="Thornton R."/>
            <person name="Warren J."/>
            <person name="Weissenberger G."/>
            <person name="Zhang J."/>
            <person name="Zhang L."/>
            <person name="Zhou C."/>
            <person name="Zhu D."/>
            <person name="Muzny D."/>
            <person name="Worley K."/>
            <person name="Gibbs R."/>
        </authorList>
    </citation>
    <scope>NUCLEOTIDE SEQUENCE [LARGE SCALE GENOMIC DNA]</scope>
    <source>
        <strain evidence="2 3">F0268</strain>
    </source>
</reference>
<dbReference type="AlphaFoldDB" id="C2KZ36"/>
<feature type="transmembrane region" description="Helical" evidence="1">
    <location>
        <begin position="47"/>
        <end position="69"/>
    </location>
</feature>
<protein>
    <submittedName>
        <fullName evidence="2">Uncharacterized protein</fullName>
    </submittedName>
</protein>
<keyword evidence="1" id="KW-1133">Transmembrane helix</keyword>
<comment type="caution">
    <text evidence="2">The sequence shown here is derived from an EMBL/GenBank/DDBJ whole genome shotgun (WGS) entry which is preliminary data.</text>
</comment>
<dbReference type="HOGENOM" id="CLU_1711402_0_0_9"/>
<feature type="transmembrane region" description="Helical" evidence="1">
    <location>
        <begin position="117"/>
        <end position="139"/>
    </location>
</feature>
<keyword evidence="1" id="KW-0472">Membrane</keyword>
<evidence type="ECO:0000256" key="1">
    <source>
        <dbReference type="SAM" id="Phobius"/>
    </source>
</evidence>
<name>C2KZ36_9FIRM</name>
<dbReference type="EMBL" id="ACKX01000178">
    <property type="protein sequence ID" value="EEJ50966.1"/>
    <property type="molecule type" value="Genomic_DNA"/>
</dbReference>
<sequence length="153" mass="17511">MVLFFEYSLMALGLFFFGLIGFWKGIENTKKIRGLFYENCKPKESFLFLYFGRIFAWIFLGGFAGYAFFFMALRFHLRNHEAVLQDSNPISSNFAFTGKLLGELGNTLARGSTTGGMISLSLFLFMLALIFCSSGRFFAWMSRLRLQENGSRT</sequence>
<proteinExistence type="predicted"/>
<gene>
    <name evidence="2" type="ORF">HMPREF6123_1755</name>
</gene>
<organism evidence="2 3">
    <name type="scientific">Oribacterium sinus F0268</name>
    <dbReference type="NCBI Taxonomy" id="585501"/>
    <lineage>
        <taxon>Bacteria</taxon>
        <taxon>Bacillati</taxon>
        <taxon>Bacillota</taxon>
        <taxon>Clostridia</taxon>
        <taxon>Lachnospirales</taxon>
        <taxon>Lachnospiraceae</taxon>
        <taxon>Oribacterium</taxon>
    </lineage>
</organism>